<dbReference type="RefSeq" id="WP_171363723.1">
    <property type="nucleotide sequence ID" value="NZ_WVQY01000004.1"/>
</dbReference>
<dbReference type="Proteomes" id="UP000599383">
    <property type="component" value="Unassembled WGS sequence"/>
</dbReference>
<keyword evidence="4" id="KW-0812">Transmembrane</keyword>
<dbReference type="InterPro" id="IPR011042">
    <property type="entry name" value="6-blade_b-propeller_TolB-like"/>
</dbReference>
<keyword evidence="4" id="KW-1133">Transmembrane helix</keyword>
<evidence type="ECO:0000313" key="6">
    <source>
        <dbReference type="EMBL" id="NOD31075.1"/>
    </source>
</evidence>
<dbReference type="Gene3D" id="2.120.10.30">
    <property type="entry name" value="TolB, C-terminal domain"/>
    <property type="match status" value="1"/>
</dbReference>
<dbReference type="Pfam" id="PF20067">
    <property type="entry name" value="SSL_N"/>
    <property type="match status" value="1"/>
</dbReference>
<keyword evidence="3" id="KW-0325">Glycoprotein</keyword>
<evidence type="ECO:0000256" key="1">
    <source>
        <dbReference type="ARBA" id="ARBA00009191"/>
    </source>
</evidence>
<dbReference type="SUPFAM" id="SSF63829">
    <property type="entry name" value="Calcium-dependent phosphotriesterase"/>
    <property type="match status" value="1"/>
</dbReference>
<organism evidence="6 7">
    <name type="scientific">Ruegeria atlantica</name>
    <dbReference type="NCBI Taxonomy" id="81569"/>
    <lineage>
        <taxon>Bacteria</taxon>
        <taxon>Pseudomonadati</taxon>
        <taxon>Pseudomonadota</taxon>
        <taxon>Alphaproteobacteria</taxon>
        <taxon>Rhodobacterales</taxon>
        <taxon>Roseobacteraceae</taxon>
        <taxon>Ruegeria</taxon>
    </lineage>
</organism>
<keyword evidence="2" id="KW-0597">Phosphoprotein</keyword>
<evidence type="ECO:0000313" key="7">
    <source>
        <dbReference type="Proteomes" id="UP000599383"/>
    </source>
</evidence>
<name>A0ABX1WCP2_9RHOB</name>
<dbReference type="EMBL" id="WVQY01000004">
    <property type="protein sequence ID" value="NOD31075.1"/>
    <property type="molecule type" value="Genomic_DNA"/>
</dbReference>
<evidence type="ECO:0000256" key="3">
    <source>
        <dbReference type="ARBA" id="ARBA00023180"/>
    </source>
</evidence>
<dbReference type="PANTHER" id="PTHR10426:SF88">
    <property type="entry name" value="ADIPOCYTE PLASMA MEMBRANE-ASSOCIATED PROTEIN HEMOMUCIN-RELATED"/>
    <property type="match status" value="1"/>
</dbReference>
<evidence type="ECO:0000256" key="4">
    <source>
        <dbReference type="SAM" id="Phobius"/>
    </source>
</evidence>
<proteinExistence type="inferred from homology"/>
<dbReference type="Pfam" id="PF03088">
    <property type="entry name" value="Str_synth"/>
    <property type="match status" value="1"/>
</dbReference>
<dbReference type="PANTHER" id="PTHR10426">
    <property type="entry name" value="STRICTOSIDINE SYNTHASE-RELATED"/>
    <property type="match status" value="1"/>
</dbReference>
<sequence length="362" mass="39224">MNKGAQVRILSIVILLGLAYLLIWPVPVKPAAVEMPEDAGFVGDFVENTALDAAQLIPLPGQEIGPEDIAVMPDGAIYTTSLSGTLYRIDGVEPVEVDQLGGRPLGLKAGPDGALYIADSYRGVMRWTGPGTLDTLVGDINGAPVIYANQLDVARDGTIYFSNSSDRFDPETMGGTKPTSVLTIWEQSDTGYVARRTPDGRTEQIAEGFVYTNGVALSPDEDFLLIAETGRARVHKLWLTGPNAGRQEILLENLPGYPDNLEAQGDGTYWMAFASPRVPSEALMPYPFLRKVIWRLGPAVRPAPIHRGMMVQFDGDGTILRTLQDPQGRLGITTGGKIAGDQFYVMTLDSPWFGRMPVSDMP</sequence>
<accession>A0ABX1WCP2</accession>
<dbReference type="InterPro" id="IPR018119">
    <property type="entry name" value="Strictosidine_synth_cons-reg"/>
</dbReference>
<feature type="transmembrane region" description="Helical" evidence="4">
    <location>
        <begin position="7"/>
        <end position="26"/>
    </location>
</feature>
<keyword evidence="4" id="KW-0472">Membrane</keyword>
<evidence type="ECO:0000256" key="2">
    <source>
        <dbReference type="ARBA" id="ARBA00022553"/>
    </source>
</evidence>
<comment type="similarity">
    <text evidence="1">Belongs to the strictosidine synthase family.</text>
</comment>
<reference evidence="6 7" key="1">
    <citation type="submission" date="2019-12" db="EMBL/GenBank/DDBJ databases">
        <title>Ruegeria JWLKs population differentiation of coral mucus and skeleton niches.</title>
        <authorList>
            <person name="Luo D."/>
        </authorList>
    </citation>
    <scope>NUCLEOTIDE SEQUENCE [LARGE SCALE GENOMIC DNA]</scope>
    <source>
        <strain evidence="6 7">HKCCD6238</strain>
    </source>
</reference>
<comment type="caution">
    <text evidence="6">The sequence shown here is derived from an EMBL/GenBank/DDBJ whole genome shotgun (WGS) entry which is preliminary data.</text>
</comment>
<feature type="domain" description="Strictosidine synthase conserved region" evidence="5">
    <location>
        <begin position="149"/>
        <end position="241"/>
    </location>
</feature>
<evidence type="ECO:0000259" key="5">
    <source>
        <dbReference type="Pfam" id="PF03088"/>
    </source>
</evidence>
<keyword evidence="7" id="KW-1185">Reference proteome</keyword>
<gene>
    <name evidence="6" type="ORF">GS617_12385</name>
</gene>
<protein>
    <submittedName>
        <fullName evidence="6">SMP-30/gluconolactonase/LRE family protein</fullName>
    </submittedName>
</protein>